<comment type="caution">
    <text evidence="2">The sequence shown here is derived from an EMBL/GenBank/DDBJ whole genome shotgun (WGS) entry which is preliminary data.</text>
</comment>
<proteinExistence type="predicted"/>
<dbReference type="Proteomes" id="UP000606974">
    <property type="component" value="Unassembled WGS sequence"/>
</dbReference>
<organism evidence="2 3">
    <name type="scientific">Endocarpon pusillum</name>
    <dbReference type="NCBI Taxonomy" id="364733"/>
    <lineage>
        <taxon>Eukaryota</taxon>
        <taxon>Fungi</taxon>
        <taxon>Dikarya</taxon>
        <taxon>Ascomycota</taxon>
        <taxon>Pezizomycotina</taxon>
        <taxon>Eurotiomycetes</taxon>
        <taxon>Chaetothyriomycetidae</taxon>
        <taxon>Verrucariales</taxon>
        <taxon>Verrucariaceae</taxon>
        <taxon>Endocarpon</taxon>
    </lineage>
</organism>
<sequence length="139" mass="15136">MPPEGSATEQQSHDLNHAGALHSHALSKNPHSHQNSMSADFKHLYAGANKEQGSGPSTSLPEFPERSSSCRIQESGGSMSAHVSGVVKNGQHHGSSSAFENKRMCRWYNEDARAQPWSAFRLDTSAAYGGVRKDPYRKS</sequence>
<evidence type="ECO:0000313" key="3">
    <source>
        <dbReference type="Proteomes" id="UP000606974"/>
    </source>
</evidence>
<evidence type="ECO:0000256" key="1">
    <source>
        <dbReference type="SAM" id="MobiDB-lite"/>
    </source>
</evidence>
<evidence type="ECO:0000313" key="2">
    <source>
        <dbReference type="EMBL" id="KAF7512770.1"/>
    </source>
</evidence>
<dbReference type="AlphaFoldDB" id="A0A8H7E8V7"/>
<name>A0A8H7E8V7_9EURO</name>
<protein>
    <submittedName>
        <fullName evidence="2">Uncharacterized protein</fullName>
    </submittedName>
</protein>
<feature type="region of interest" description="Disordered" evidence="1">
    <location>
        <begin position="1"/>
        <end position="98"/>
    </location>
</feature>
<feature type="compositionally biased region" description="Polar residues" evidence="1">
    <location>
        <begin position="51"/>
        <end position="78"/>
    </location>
</feature>
<dbReference type="EMBL" id="JAACFV010000010">
    <property type="protein sequence ID" value="KAF7512770.1"/>
    <property type="molecule type" value="Genomic_DNA"/>
</dbReference>
<keyword evidence="3" id="KW-1185">Reference proteome</keyword>
<reference evidence="2" key="1">
    <citation type="submission" date="2020-02" db="EMBL/GenBank/DDBJ databases">
        <authorList>
            <person name="Palmer J.M."/>
        </authorList>
    </citation>
    <scope>NUCLEOTIDE SEQUENCE</scope>
    <source>
        <strain evidence="2">EPUS1.4</strain>
        <tissue evidence="2">Thallus</tissue>
    </source>
</reference>
<accession>A0A8H7E8V7</accession>
<gene>
    <name evidence="2" type="ORF">GJ744_000337</name>
</gene>